<organism evidence="6 7">
    <name type="scientific">Nocardioides soli</name>
    <dbReference type="NCBI Taxonomy" id="1036020"/>
    <lineage>
        <taxon>Bacteria</taxon>
        <taxon>Bacillati</taxon>
        <taxon>Actinomycetota</taxon>
        <taxon>Actinomycetes</taxon>
        <taxon>Propionibacteriales</taxon>
        <taxon>Nocardioidaceae</taxon>
        <taxon>Nocardioides</taxon>
    </lineage>
</organism>
<dbReference type="PRINTS" id="PR00757">
    <property type="entry name" value="AMINEOXDASEF"/>
</dbReference>
<dbReference type="InterPro" id="IPR036188">
    <property type="entry name" value="FAD/NAD-bd_sf"/>
</dbReference>
<keyword evidence="7" id="KW-1185">Reference proteome</keyword>
<name>A0A7W4Z1R2_9ACTN</name>
<evidence type="ECO:0000313" key="6">
    <source>
        <dbReference type="EMBL" id="MBB3043142.1"/>
    </source>
</evidence>
<dbReference type="Gene3D" id="3.50.50.60">
    <property type="entry name" value="FAD/NAD(P)-binding domain"/>
    <property type="match status" value="1"/>
</dbReference>
<comment type="similarity">
    <text evidence="2">Belongs to the flavin monoamine oxidase family.</text>
</comment>
<evidence type="ECO:0000256" key="2">
    <source>
        <dbReference type="ARBA" id="ARBA00005995"/>
    </source>
</evidence>
<proteinExistence type="inferred from homology"/>
<dbReference type="GO" id="GO:0097621">
    <property type="term" value="F:monoamine oxidase activity"/>
    <property type="evidence" value="ECO:0007669"/>
    <property type="project" value="UniProtKB-EC"/>
</dbReference>
<feature type="domain" description="Amine oxidase" evidence="5">
    <location>
        <begin position="19"/>
        <end position="452"/>
    </location>
</feature>
<dbReference type="RefSeq" id="WP_183593028.1">
    <property type="nucleotide sequence ID" value="NZ_JACHWR010000002.1"/>
</dbReference>
<evidence type="ECO:0000313" key="7">
    <source>
        <dbReference type="Proteomes" id="UP000589626"/>
    </source>
</evidence>
<dbReference type="InterPro" id="IPR001613">
    <property type="entry name" value="Flavin_amine_oxidase"/>
</dbReference>
<dbReference type="SUPFAM" id="SSF54373">
    <property type="entry name" value="FAD-linked reductases, C-terminal domain"/>
    <property type="match status" value="1"/>
</dbReference>
<dbReference type="SUPFAM" id="SSF51905">
    <property type="entry name" value="FAD/NAD(P)-binding domain"/>
    <property type="match status" value="1"/>
</dbReference>
<feature type="binding site" evidence="4">
    <location>
        <position position="344"/>
    </location>
    <ligand>
        <name>substrate</name>
    </ligand>
</feature>
<dbReference type="PANTHER" id="PTHR43563">
    <property type="entry name" value="AMINE OXIDASE"/>
    <property type="match status" value="1"/>
</dbReference>
<reference evidence="6 7" key="1">
    <citation type="submission" date="2020-08" db="EMBL/GenBank/DDBJ databases">
        <title>Sequencing the genomes of 1000 actinobacteria strains.</title>
        <authorList>
            <person name="Klenk H.-P."/>
        </authorList>
    </citation>
    <scope>NUCLEOTIDE SEQUENCE [LARGE SCALE GENOMIC DNA]</scope>
    <source>
        <strain evidence="6 7">DSM 105498</strain>
    </source>
</reference>
<dbReference type="EMBL" id="JACHWR010000002">
    <property type="protein sequence ID" value="MBB3043142.1"/>
    <property type="molecule type" value="Genomic_DNA"/>
</dbReference>
<dbReference type="InterPro" id="IPR050703">
    <property type="entry name" value="Flavin_MAO"/>
</dbReference>
<evidence type="ECO:0000256" key="4">
    <source>
        <dbReference type="PIRSR" id="PIRSR601613-1"/>
    </source>
</evidence>
<protein>
    <submittedName>
        <fullName evidence="6">Monoamine oxidase</fullName>
        <ecNumber evidence="6">1.4.3.4</ecNumber>
    </submittedName>
</protein>
<accession>A0A7W4Z1R2</accession>
<comment type="caution">
    <text evidence="6">The sequence shown here is derived from an EMBL/GenBank/DDBJ whole genome shotgun (WGS) entry which is preliminary data.</text>
</comment>
<dbReference type="AlphaFoldDB" id="A0A7W4Z1R2"/>
<dbReference type="Proteomes" id="UP000589626">
    <property type="component" value="Unassembled WGS sequence"/>
</dbReference>
<feature type="binding site" evidence="4">
    <location>
        <position position="236"/>
    </location>
    <ligand>
        <name>FAD</name>
        <dbReference type="ChEBI" id="CHEBI:57692"/>
    </ligand>
</feature>
<dbReference type="EC" id="1.4.3.4" evidence="6"/>
<feature type="binding site" evidence="4">
    <location>
        <begin position="38"/>
        <end position="39"/>
    </location>
    <ligand>
        <name>FAD</name>
        <dbReference type="ChEBI" id="CHEBI:57692"/>
    </ligand>
</feature>
<evidence type="ECO:0000259" key="5">
    <source>
        <dbReference type="Pfam" id="PF01593"/>
    </source>
</evidence>
<dbReference type="InterPro" id="IPR002937">
    <property type="entry name" value="Amino_oxidase"/>
</dbReference>
<keyword evidence="3 6" id="KW-0560">Oxidoreductase</keyword>
<feature type="binding site" evidence="4">
    <location>
        <position position="428"/>
    </location>
    <ligand>
        <name>FAD</name>
        <dbReference type="ChEBI" id="CHEBI:57692"/>
    </ligand>
</feature>
<gene>
    <name evidence="6" type="ORF">FHU40_002960</name>
</gene>
<dbReference type="PANTHER" id="PTHR43563:SF1">
    <property type="entry name" value="AMINE OXIDASE [FLAVIN-CONTAINING] B"/>
    <property type="match status" value="1"/>
</dbReference>
<evidence type="ECO:0000256" key="1">
    <source>
        <dbReference type="ARBA" id="ARBA00001974"/>
    </source>
</evidence>
<dbReference type="Pfam" id="PF01593">
    <property type="entry name" value="Amino_oxidase"/>
    <property type="match status" value="1"/>
</dbReference>
<sequence length="465" mass="49358">MSGGLPDRASVVVVGAGYAGLTTALTLADAGVDVVVLEAADRPGGRVWSAPHPRAHAIDHGGQWVGPTQTRLLALADRFGCPRFPTHDEGVHLELWSDGSIHEGTSAQDSTAPGHAEYRQAVAELEALAARVDLDDPAATPDAERLDSTTVASWLATVPEAARPRLALAVQGVWAVEPRDLSLLHLAFYVASAGGWDQLMLTRGHAQDQRFVDGAQAPALAVAAHLGPRVHLGTPVRAVRGGGPAGYTVETDRGAVRADRVVVTTTPPAARAIAFDPPLPAARRRWLERSVMGDVAKIHLVYERPFWSDEGRSGQASLFTADDLPGVVFDNSPADGACGVLVAFVYGDRLRTWAALDDERRRASLLGTLGRLFGAEATRPVDLLVQDWVEDPWAGGAYAAVPAPGAWVEYGHRGWRTPRAGIHWAGSETSGVWHGYIDGAIRSGDRAAAEVLDALGVPNRGQEDR</sequence>
<comment type="cofactor">
    <cofactor evidence="1">
        <name>FAD</name>
        <dbReference type="ChEBI" id="CHEBI:57692"/>
    </cofactor>
</comment>
<evidence type="ECO:0000256" key="3">
    <source>
        <dbReference type="ARBA" id="ARBA00023002"/>
    </source>
</evidence>